<dbReference type="CDD" id="cd00861">
    <property type="entry name" value="ProRS_anticodon_short"/>
    <property type="match status" value="1"/>
</dbReference>
<dbReference type="Pfam" id="PF04073">
    <property type="entry name" value="tRNA_edit"/>
    <property type="match status" value="1"/>
</dbReference>
<evidence type="ECO:0000256" key="11">
    <source>
        <dbReference type="ARBA" id="ARBA00060755"/>
    </source>
</evidence>
<dbReference type="InterPro" id="IPR045864">
    <property type="entry name" value="aa-tRNA-synth_II/BPL/LPL"/>
</dbReference>
<keyword evidence="8 12" id="KW-0030">Aminoacyl-tRNA synthetase</keyword>
<evidence type="ECO:0000256" key="7">
    <source>
        <dbReference type="ARBA" id="ARBA00022917"/>
    </source>
</evidence>
<dbReference type="InterPro" id="IPR036621">
    <property type="entry name" value="Anticodon-bd_dom_sf"/>
</dbReference>
<evidence type="ECO:0000256" key="10">
    <source>
        <dbReference type="ARBA" id="ARBA00053664"/>
    </source>
</evidence>
<dbReference type="CDD" id="cd00779">
    <property type="entry name" value="ProRS_core_prok"/>
    <property type="match status" value="1"/>
</dbReference>
<evidence type="ECO:0000259" key="13">
    <source>
        <dbReference type="PROSITE" id="PS50862"/>
    </source>
</evidence>
<dbReference type="FunFam" id="3.40.50.800:FF:000024">
    <property type="entry name" value="Proline--tRNA ligase"/>
    <property type="match status" value="1"/>
</dbReference>
<keyword evidence="15" id="KW-1185">Reference proteome</keyword>
<feature type="domain" description="Aminoacyl-transfer RNA synthetases class-II family profile" evidence="13">
    <location>
        <begin position="40"/>
        <end position="480"/>
    </location>
</feature>
<dbReference type="PANTHER" id="PTHR42753">
    <property type="entry name" value="MITOCHONDRIAL RIBOSOME PROTEIN L39/PROLYL-TRNA LIGASE FAMILY MEMBER"/>
    <property type="match status" value="1"/>
</dbReference>
<dbReference type="InterPro" id="IPR006195">
    <property type="entry name" value="aa-tRNA-synth_II"/>
</dbReference>
<keyword evidence="7 12" id="KW-0648">Protein biosynthesis</keyword>
<keyword evidence="3 12" id="KW-0963">Cytoplasm</keyword>
<dbReference type="RefSeq" id="WP_045382954.1">
    <property type="nucleotide sequence ID" value="NZ_BBKA01000091.1"/>
</dbReference>
<protein>
    <recommendedName>
        <fullName evidence="12">Proline--tRNA ligase</fullName>
        <ecNumber evidence="12">6.1.1.15</ecNumber>
    </recommendedName>
    <alternativeName>
        <fullName evidence="12">Prolyl-tRNA synthetase</fullName>
        <shortName evidence="12">ProRS</shortName>
    </alternativeName>
</protein>
<dbReference type="PROSITE" id="PS50862">
    <property type="entry name" value="AA_TRNA_LIGASE_II"/>
    <property type="match status" value="1"/>
</dbReference>
<dbReference type="SUPFAM" id="SSF55681">
    <property type="entry name" value="Class II aaRS and biotin synthetases"/>
    <property type="match status" value="1"/>
</dbReference>
<dbReference type="InterPro" id="IPR004500">
    <property type="entry name" value="Pro-tRNA-synth_IIa_bac-type"/>
</dbReference>
<dbReference type="InterPro" id="IPR050062">
    <property type="entry name" value="Pro-tRNA_synthetase"/>
</dbReference>
<dbReference type="GO" id="GO:0002161">
    <property type="term" value="F:aminoacyl-tRNA deacylase activity"/>
    <property type="evidence" value="ECO:0007669"/>
    <property type="project" value="InterPro"/>
</dbReference>
<dbReference type="PANTHER" id="PTHR42753:SF2">
    <property type="entry name" value="PROLINE--TRNA LIGASE"/>
    <property type="match status" value="1"/>
</dbReference>
<dbReference type="NCBIfam" id="TIGR00409">
    <property type="entry name" value="proS_fam_II"/>
    <property type="match status" value="1"/>
</dbReference>
<dbReference type="Pfam" id="PF03129">
    <property type="entry name" value="HGTP_anticodon"/>
    <property type="match status" value="1"/>
</dbReference>
<dbReference type="AlphaFoldDB" id="A0A1X1YE04"/>
<name>A0A1X1YE04_9MYCO</name>
<dbReference type="Pfam" id="PF00587">
    <property type="entry name" value="tRNA-synt_2b"/>
    <property type="match status" value="1"/>
</dbReference>
<dbReference type="FunFam" id="3.30.930.10:FF:000070">
    <property type="entry name" value="Proline--tRNA ligase"/>
    <property type="match status" value="1"/>
</dbReference>
<reference evidence="14 15" key="1">
    <citation type="submission" date="2016-01" db="EMBL/GenBank/DDBJ databases">
        <title>The new phylogeny of the genus Mycobacterium.</title>
        <authorList>
            <person name="Tarcisio F."/>
            <person name="Conor M."/>
            <person name="Antonella G."/>
            <person name="Elisabetta G."/>
            <person name="Giulia F.S."/>
            <person name="Sara T."/>
            <person name="Anna F."/>
            <person name="Clotilde B."/>
            <person name="Roberto B."/>
            <person name="Veronica D.S."/>
            <person name="Fabio R."/>
            <person name="Monica P."/>
            <person name="Olivier J."/>
            <person name="Enrico T."/>
            <person name="Nicola S."/>
        </authorList>
    </citation>
    <scope>NUCLEOTIDE SEQUENCE [LARGE SCALE GENOMIC DNA]</scope>
    <source>
        <strain evidence="14 15">DSM 45166</strain>
    </source>
</reference>
<dbReference type="InterPro" id="IPR004154">
    <property type="entry name" value="Anticodon-bd"/>
</dbReference>
<dbReference type="InterPro" id="IPR002316">
    <property type="entry name" value="Pro-tRNA-ligase_IIa"/>
</dbReference>
<comment type="function">
    <text evidence="10 12">Catalyzes the attachment of proline to tRNA(Pro) in a two-step reaction: proline is first activated by ATP to form Pro-AMP and then transferred to the acceptor end of tRNA(Pro). As ProRS can inadvertently accommodate and process non-cognate amino acids such as alanine and cysteine, to avoid such errors it has two additional distinct editing activities against alanine. One activity is designated as 'pretransfer' editing and involves the tRNA(Pro)-independent hydrolysis of activated Ala-AMP. The other activity is designated 'posttransfer' editing and involves deacylation of mischarged Ala-tRNA(Pro). The misacylated Cys-tRNA(Pro) is not edited by ProRS.</text>
</comment>
<accession>A0A1X1YE04</accession>
<evidence type="ECO:0000313" key="15">
    <source>
        <dbReference type="Proteomes" id="UP000193487"/>
    </source>
</evidence>
<dbReference type="PRINTS" id="PR01046">
    <property type="entry name" value="TRNASYNTHPRO"/>
</dbReference>
<comment type="caution">
    <text evidence="14">The sequence shown here is derived from an EMBL/GenBank/DDBJ whole genome shotgun (WGS) entry which is preliminary data.</text>
</comment>
<dbReference type="OrthoDB" id="9809052at2"/>
<dbReference type="NCBIfam" id="NF006625">
    <property type="entry name" value="PRK09194.1"/>
    <property type="match status" value="1"/>
</dbReference>
<keyword evidence="6 12" id="KW-0067">ATP-binding</keyword>
<dbReference type="STRING" id="487514.A5707_06115"/>
<keyword evidence="5 12" id="KW-0547">Nucleotide-binding</keyword>
<dbReference type="HAMAP" id="MF_01569">
    <property type="entry name" value="Pro_tRNA_synth_type1"/>
    <property type="match status" value="1"/>
</dbReference>
<dbReference type="InterPro" id="IPR007214">
    <property type="entry name" value="YbaK/aa-tRNA-synth-assoc-dom"/>
</dbReference>
<evidence type="ECO:0000256" key="12">
    <source>
        <dbReference type="HAMAP-Rule" id="MF_01569"/>
    </source>
</evidence>
<organism evidence="14 15">
    <name type="scientific">Mycobacterium kyorinense</name>
    <dbReference type="NCBI Taxonomy" id="487514"/>
    <lineage>
        <taxon>Bacteria</taxon>
        <taxon>Bacillati</taxon>
        <taxon>Actinomycetota</taxon>
        <taxon>Actinomycetes</taxon>
        <taxon>Mycobacteriales</taxon>
        <taxon>Mycobacteriaceae</taxon>
        <taxon>Mycobacterium</taxon>
    </lineage>
</organism>
<evidence type="ECO:0000256" key="5">
    <source>
        <dbReference type="ARBA" id="ARBA00022741"/>
    </source>
</evidence>
<evidence type="ECO:0000256" key="2">
    <source>
        <dbReference type="ARBA" id="ARBA00011738"/>
    </source>
</evidence>
<dbReference type="EMBL" id="LQPE01000024">
    <property type="protein sequence ID" value="ORW09284.1"/>
    <property type="molecule type" value="Genomic_DNA"/>
</dbReference>
<dbReference type="InterPro" id="IPR002314">
    <property type="entry name" value="aa-tRNA-synt_IIb"/>
</dbReference>
<dbReference type="Gene3D" id="3.40.50.800">
    <property type="entry name" value="Anticodon-binding domain"/>
    <property type="match status" value="1"/>
</dbReference>
<evidence type="ECO:0000256" key="4">
    <source>
        <dbReference type="ARBA" id="ARBA00022598"/>
    </source>
</evidence>
<dbReference type="InterPro" id="IPR033730">
    <property type="entry name" value="ProRS_core_prok"/>
</dbReference>
<dbReference type="SUPFAM" id="SSF52954">
    <property type="entry name" value="Class II aaRS ABD-related"/>
    <property type="match status" value="1"/>
</dbReference>
<comment type="subunit">
    <text evidence="2 12">Homodimer.</text>
</comment>
<dbReference type="Gene3D" id="3.90.960.10">
    <property type="entry name" value="YbaK/aminoacyl-tRNA synthetase-associated domain"/>
    <property type="match status" value="1"/>
</dbReference>
<comment type="catalytic activity">
    <reaction evidence="9 12">
        <text>tRNA(Pro) + L-proline + ATP = L-prolyl-tRNA(Pro) + AMP + diphosphate</text>
        <dbReference type="Rhea" id="RHEA:14305"/>
        <dbReference type="Rhea" id="RHEA-COMP:9700"/>
        <dbReference type="Rhea" id="RHEA-COMP:9702"/>
        <dbReference type="ChEBI" id="CHEBI:30616"/>
        <dbReference type="ChEBI" id="CHEBI:33019"/>
        <dbReference type="ChEBI" id="CHEBI:60039"/>
        <dbReference type="ChEBI" id="CHEBI:78442"/>
        <dbReference type="ChEBI" id="CHEBI:78532"/>
        <dbReference type="ChEBI" id="CHEBI:456215"/>
        <dbReference type="EC" id="6.1.1.15"/>
    </reaction>
</comment>
<dbReference type="GO" id="GO:0005524">
    <property type="term" value="F:ATP binding"/>
    <property type="evidence" value="ECO:0007669"/>
    <property type="project" value="UniProtKB-UniRule"/>
</dbReference>
<comment type="subcellular location">
    <subcellularLocation>
        <location evidence="1 12">Cytoplasm</location>
    </subcellularLocation>
</comment>
<sequence length="582" mass="63732">MITRMSELFLRTLRDDPADAEVPSHKLLIRAGYIRPIAPGLYSWLPLGLRVLRKIERVVREEMNAIGGQEILFPALLPRGPYETTNRWTEYGDSIFRIKDRRGNDYLLAPTHEELFTLTVKGEYSSYKDFPLVLYQIQNKYRDEARPRAGILRVREFVMKDSYSFDIDDAGLKAAYHAHREAYQRMFDRLQVRYVIVSAVSGAMGGSASEEFLAESPVGEDTFVRCLESGYAANVEAVITARPESRPIDGLPEAVVHDTGDTPTIATLVDWANGADLGRAITAADTLKNVMLEVHHPGGERELLGIGVPGDREVDEKRLAAALEPAEYKMLDDGDFAKYPFLVKGYIGPKALRDNGVRYLVDPRVVDGTSWITGADQPGKHVVGLVAGRDFTADGTIEAAEVRDGDPSPDGAGPLVSARGIEIAHIFQLGRKYTDAFTADVLGEDGKPVRLTMGSYGVGVSRLVAVIAEQHHDELGLRWPSSVSPFDVHVVIANKDAEARSGATTLARDLDRLGIEVLLDDRQASPGVKFKDAELLGVPWIVVVGRGWADGVVELRNRFSGETRELAVGAGLATEITTAVAA</sequence>
<evidence type="ECO:0000256" key="6">
    <source>
        <dbReference type="ARBA" id="ARBA00022840"/>
    </source>
</evidence>
<keyword evidence="4 12" id="KW-0436">Ligase</keyword>
<evidence type="ECO:0000256" key="9">
    <source>
        <dbReference type="ARBA" id="ARBA00047671"/>
    </source>
</evidence>
<dbReference type="Proteomes" id="UP000193487">
    <property type="component" value="Unassembled WGS sequence"/>
</dbReference>
<dbReference type="GO" id="GO:0006433">
    <property type="term" value="P:prolyl-tRNA aminoacylation"/>
    <property type="evidence" value="ECO:0007669"/>
    <property type="project" value="UniProtKB-UniRule"/>
</dbReference>
<proteinExistence type="inferred from homology"/>
<dbReference type="GO" id="GO:0004827">
    <property type="term" value="F:proline-tRNA ligase activity"/>
    <property type="evidence" value="ECO:0007669"/>
    <property type="project" value="UniProtKB-UniRule"/>
</dbReference>
<dbReference type="GO" id="GO:0005829">
    <property type="term" value="C:cytosol"/>
    <property type="evidence" value="ECO:0007669"/>
    <property type="project" value="TreeGrafter"/>
</dbReference>
<comment type="similarity">
    <text evidence="11 12">Belongs to the class-II aminoacyl-tRNA synthetase family. ProS type 1 subfamily.</text>
</comment>
<evidence type="ECO:0000256" key="8">
    <source>
        <dbReference type="ARBA" id="ARBA00023146"/>
    </source>
</evidence>
<dbReference type="InterPro" id="IPR044140">
    <property type="entry name" value="ProRS_anticodon_short"/>
</dbReference>
<evidence type="ECO:0000256" key="1">
    <source>
        <dbReference type="ARBA" id="ARBA00004496"/>
    </source>
</evidence>
<dbReference type="Gene3D" id="3.30.930.10">
    <property type="entry name" value="Bira Bifunctional Protein, Domain 2"/>
    <property type="match status" value="2"/>
</dbReference>
<evidence type="ECO:0000256" key="3">
    <source>
        <dbReference type="ARBA" id="ARBA00022490"/>
    </source>
</evidence>
<evidence type="ECO:0000313" key="14">
    <source>
        <dbReference type="EMBL" id="ORW09284.1"/>
    </source>
</evidence>
<dbReference type="InterPro" id="IPR023717">
    <property type="entry name" value="Pro-tRNA-Synthase_IIa_type1"/>
</dbReference>
<dbReference type="EC" id="6.1.1.15" evidence="12"/>
<comment type="domain">
    <text evidence="12">Consists of three domains: the N-terminal catalytic domain, the editing domain and the C-terminal anticodon-binding domain.</text>
</comment>
<gene>
    <name evidence="12" type="primary">proS</name>
    <name evidence="14" type="ORF">AWC14_01260</name>
</gene>
<dbReference type="InterPro" id="IPR036754">
    <property type="entry name" value="YbaK/aa-tRNA-synt-asso_dom_sf"/>
</dbReference>
<dbReference type="SUPFAM" id="SSF55826">
    <property type="entry name" value="YbaK/ProRS associated domain"/>
    <property type="match status" value="1"/>
</dbReference>
<dbReference type="FunFam" id="3.30.930.10:FF:000065">
    <property type="entry name" value="Proline--tRNA ligase"/>
    <property type="match status" value="1"/>
</dbReference>